<gene>
    <name evidence="1" type="ORF">HU772_020560</name>
</gene>
<proteinExistence type="predicted"/>
<accession>A0A9E6PUN6</accession>
<evidence type="ECO:0000313" key="1">
    <source>
        <dbReference type="EMBL" id="QXI37699.1"/>
    </source>
</evidence>
<dbReference type="RefSeq" id="WP_186658817.1">
    <property type="nucleotide sequence ID" value="NZ_CP077095.1"/>
</dbReference>
<dbReference type="AlphaFoldDB" id="A0A9E6PUN6"/>
<keyword evidence="2" id="KW-1185">Reference proteome</keyword>
<dbReference type="Proteomes" id="UP000633418">
    <property type="component" value="Chromosome"/>
</dbReference>
<dbReference type="EMBL" id="CP077095">
    <property type="protein sequence ID" value="QXI37699.1"/>
    <property type="molecule type" value="Genomic_DNA"/>
</dbReference>
<sequence length="327" mass="35554">MSTEEANLQFLEKPEIEEALSGELDWHALNGKNFNVIIKNLPSDAVDKELKLTWLGTTSDEEELDPEHKKHLVQWPDIFNGLKIELENDLAKAVVGGSAVIDYEIAPNLKSYPLDITVIDGTPEPELNAPEVIEAIGSVLSPDRVKEDGATVMIKTVAPIVEGDEILLTVVATDGTGAPIELKPMAEAGAQHTAFSIAKGLVEAIVGGSLTLRYTIKGETSPTLELSVDYGIIPPKLEGELHPPQGAPVKIIVPKYTGMKGDKIAISIDLPHLSYRSSQKEASKLEDQAFEIPFGVFIAPLSTTAIVHYHVCRQIDENNKRRGPHTH</sequence>
<dbReference type="KEGG" id="pxn:HU772_020560"/>
<name>A0A9E6PUN6_9PSED</name>
<organism evidence="1 2">
    <name type="scientific">Pseudomonas xantholysinigenes</name>
    <dbReference type="NCBI Taxonomy" id="2745490"/>
    <lineage>
        <taxon>Bacteria</taxon>
        <taxon>Pseudomonadati</taxon>
        <taxon>Pseudomonadota</taxon>
        <taxon>Gammaproteobacteria</taxon>
        <taxon>Pseudomonadales</taxon>
        <taxon>Pseudomonadaceae</taxon>
        <taxon>Pseudomonas</taxon>
    </lineage>
</organism>
<reference evidence="1 2" key="2">
    <citation type="journal article" date="2021" name="Microorganisms">
        <title>The Ever-Expanding Pseudomonas Genus: Description of 43 New Species and Partition of the Pseudomonas putida Group.</title>
        <authorList>
            <person name="Girard L."/>
            <person name="Lood C."/>
            <person name="Hofte M."/>
            <person name="Vandamme P."/>
            <person name="Rokni-Zadeh H."/>
            <person name="van Noort V."/>
            <person name="Lavigne R."/>
            <person name="De Mot R."/>
        </authorList>
    </citation>
    <scope>NUCLEOTIDE SEQUENCE [LARGE SCALE GENOMIC DNA]</scope>
    <source>
        <strain evidence="1 2">RW9S1A</strain>
    </source>
</reference>
<evidence type="ECO:0000313" key="2">
    <source>
        <dbReference type="Proteomes" id="UP000633418"/>
    </source>
</evidence>
<protein>
    <submittedName>
        <fullName evidence="1">Uncharacterized protein</fullName>
    </submittedName>
</protein>
<reference evidence="1 2" key="1">
    <citation type="journal article" date="2020" name="Microorganisms">
        <title>Reliable Identification of Environmental Pseudomonas Isolates Using the rpoD Gene.</title>
        <authorList>
            <consortium name="The Broad Institute Genome Sequencing Platform"/>
            <person name="Girard L."/>
            <person name="Lood C."/>
            <person name="Rokni-Zadeh H."/>
            <person name="van Noort V."/>
            <person name="Lavigne R."/>
            <person name="De Mot R."/>
        </authorList>
    </citation>
    <scope>NUCLEOTIDE SEQUENCE [LARGE SCALE GENOMIC DNA]</scope>
    <source>
        <strain evidence="1 2">RW9S1A</strain>
    </source>
</reference>